<dbReference type="SUPFAM" id="SSF110395">
    <property type="entry name" value="CutC-like"/>
    <property type="match status" value="1"/>
</dbReference>
<dbReference type="Pfam" id="PF03932">
    <property type="entry name" value="CutC"/>
    <property type="match status" value="1"/>
</dbReference>
<dbReference type="InterPro" id="IPR036822">
    <property type="entry name" value="CutC-like_dom_sf"/>
</dbReference>
<dbReference type="RefSeq" id="WP_330106535.1">
    <property type="nucleotide sequence ID" value="NZ_JAZDQT010000001.1"/>
</dbReference>
<comment type="caution">
    <text evidence="3">The sequence shown here is derived from an EMBL/GenBank/DDBJ whole genome shotgun (WGS) entry which is preliminary data.</text>
</comment>
<protein>
    <recommendedName>
        <fullName evidence="2">PF03932 family protein CutC</fullName>
    </recommendedName>
</protein>
<keyword evidence="4" id="KW-1185">Reference proteome</keyword>
<keyword evidence="2" id="KW-0963">Cytoplasm</keyword>
<dbReference type="PANTHER" id="PTHR12598:SF0">
    <property type="entry name" value="COPPER HOMEOSTASIS PROTEIN CUTC HOMOLOG"/>
    <property type="match status" value="1"/>
</dbReference>
<accession>A0ABU7I3Y2</accession>
<evidence type="ECO:0000313" key="3">
    <source>
        <dbReference type="EMBL" id="MEE1944159.1"/>
    </source>
</evidence>
<dbReference type="EMBL" id="JAZDQT010000001">
    <property type="protein sequence ID" value="MEE1944159.1"/>
    <property type="molecule type" value="Genomic_DNA"/>
</dbReference>
<comment type="caution">
    <text evidence="2">Once thought to be involved in copper homeostasis, experiments in E.coli have shown this is not the case.</text>
</comment>
<dbReference type="PANTHER" id="PTHR12598">
    <property type="entry name" value="COPPER HOMEOSTASIS PROTEIN CUTC"/>
    <property type="match status" value="1"/>
</dbReference>
<comment type="subcellular location">
    <subcellularLocation>
        <location evidence="2">Cytoplasm</location>
    </subcellularLocation>
</comment>
<evidence type="ECO:0000256" key="2">
    <source>
        <dbReference type="HAMAP-Rule" id="MF_00795"/>
    </source>
</evidence>
<evidence type="ECO:0000313" key="4">
    <source>
        <dbReference type="Proteomes" id="UP001336835"/>
    </source>
</evidence>
<comment type="similarity">
    <text evidence="1 2">Belongs to the CutC family.</text>
</comment>
<reference evidence="3 4" key="1">
    <citation type="submission" date="2024-01" db="EMBL/GenBank/DDBJ databases">
        <title>Pedobacter sp. nov., isolated from fresh soil.</title>
        <authorList>
            <person name="Le N.T.T."/>
        </authorList>
    </citation>
    <scope>NUCLEOTIDE SEQUENCE [LARGE SCALE GENOMIC DNA]</scope>
    <source>
        <strain evidence="3 4">KR3-3</strain>
    </source>
</reference>
<proteinExistence type="inferred from homology"/>
<evidence type="ECO:0000256" key="1">
    <source>
        <dbReference type="ARBA" id="ARBA00007768"/>
    </source>
</evidence>
<sequence>MTNNNLPKLEICANSFASAKAAAIGGANRVELCENMAEGGTTPSYAQIKFSKSLPNIEIWPIIRPRGGDFLYSDDEFELMKADIQLCKELHCDGVVMGILTANGAIDKKRCAELIALASPMPVAFHRAFDMSNDLSRALEDLIELGIVRVLTSGGSPSAQQGAQRIAQLVKQADGRIEIMPGAGVNAENIVQLRKETGAQNFHSSARAKVGSKMQYRNEATKMGSIDDEYQYEQSAPDKVKALVEALKSSS</sequence>
<gene>
    <name evidence="2" type="primary">cutC</name>
    <name evidence="3" type="ORF">VRU48_03500</name>
</gene>
<name>A0ABU7I3Y2_9SPHI</name>
<dbReference type="Proteomes" id="UP001336835">
    <property type="component" value="Unassembled WGS sequence"/>
</dbReference>
<organism evidence="3 4">
    <name type="scientific">Pedobacter albus</name>
    <dbReference type="NCBI Taxonomy" id="3113905"/>
    <lineage>
        <taxon>Bacteria</taxon>
        <taxon>Pseudomonadati</taxon>
        <taxon>Bacteroidota</taxon>
        <taxon>Sphingobacteriia</taxon>
        <taxon>Sphingobacteriales</taxon>
        <taxon>Sphingobacteriaceae</taxon>
        <taxon>Pedobacter</taxon>
    </lineage>
</organism>
<dbReference type="InterPro" id="IPR005627">
    <property type="entry name" value="CutC-like"/>
</dbReference>
<dbReference type="Gene3D" id="3.20.20.380">
    <property type="entry name" value="Copper homeostasis (CutC) domain"/>
    <property type="match status" value="1"/>
</dbReference>
<dbReference type="HAMAP" id="MF_00795">
    <property type="entry name" value="CutC"/>
    <property type="match status" value="1"/>
</dbReference>